<dbReference type="PANTHER" id="PTHR22946:SF9">
    <property type="entry name" value="POLYKETIDE TRANSFERASE AF380"/>
    <property type="match status" value="1"/>
</dbReference>
<dbReference type="KEGG" id="mva:Mvan_1067"/>
<feature type="compositionally biased region" description="Acidic residues" evidence="3">
    <location>
        <begin position="145"/>
        <end position="154"/>
    </location>
</feature>
<protein>
    <submittedName>
        <fullName evidence="6">Peptidase S15</fullName>
    </submittedName>
</protein>
<sequence>MLLRRVARHGKYIAVTAGTYVGRVGGLAVALGIGAAILAGTGVALADDGAASDTATSTSQTSEAAPAKDMPDDSTSEADTADGAEPNGDVEDESVAEADPDSAEPEEDAEDEVVEPEAADESAPVVEPELAEDPTPVVEGPVDAEAAEEDDEPEFVSTPISNVGHTDFEADKDEEPAAPAESALALSVLATAREKADEPTIDTVGAQAALSLVDDEYPIPTDVEVTELKPAFEWLQQIPVLGRFVVTPIVHLIHAIPFVSEILHPLIGFPIDHDAPPGTPRARTVRLKSFDGTEIYVNFMPAKGLQAGESAPTVLSGPGVGLPGSTTLGLDIDSFLPHDVVGIGMLRKAGYNVVTWDPRGEWHSGGRMQLQSPDFEGRDISHIISWLSTLGEVDSVDGDPKVGMVGVSYGGGIQLSAASVDHRIDAIVPTIAWNSLVDAIFPRQAVSSVWGTFLSALLVGVGARPNERVLPAVIEAVLTGEAAQSDIDLFNSLNFADQLANITAPTLLIQGTVDTLTTLAQADANAKALIAAGTTTKVVWFCGGHGACLSSFNDGEVVWRETMEWLDRHVKGDESIDPGPQFEWVDQHGDWYSSEVYPVASGESVTATLANGGKTLPFVPFIGGSGPNPAILTRGVIRAVMGLPSGAPALNAVNLRVPDATEPTHLLGAPQLTLTYSGTGNAKHVYAQLVDDETGLVLGNQVTPIPVVLDGESHTVTFSMEQIAHTLKPGESVTLQVLTSSFSFLNFYSYGAITVEGMSVKLPTMAAAQVVAVAA</sequence>
<dbReference type="RefSeq" id="WP_011778340.1">
    <property type="nucleotide sequence ID" value="NC_008726.1"/>
</dbReference>
<dbReference type="AlphaFoldDB" id="A1T405"/>
<dbReference type="SUPFAM" id="SSF53474">
    <property type="entry name" value="alpha/beta-Hydrolases"/>
    <property type="match status" value="1"/>
</dbReference>
<keyword evidence="2" id="KW-0378">Hydrolase</keyword>
<name>A1T405_MYCVP</name>
<dbReference type="Proteomes" id="UP000009159">
    <property type="component" value="Chromosome"/>
</dbReference>
<dbReference type="HOGENOM" id="CLU_013952_0_0_11"/>
<dbReference type="EMBL" id="CP000511">
    <property type="protein sequence ID" value="ABM11905.1"/>
    <property type="molecule type" value="Genomic_DNA"/>
</dbReference>
<feature type="region of interest" description="Disordered" evidence="3">
    <location>
        <begin position="52"/>
        <end position="166"/>
    </location>
</feature>
<dbReference type="InterPro" id="IPR000383">
    <property type="entry name" value="Xaa-Pro-like_dom"/>
</dbReference>
<dbReference type="SMART" id="SM00939">
    <property type="entry name" value="PepX_C"/>
    <property type="match status" value="1"/>
</dbReference>
<organism evidence="6 7">
    <name type="scientific">Mycolicibacterium vanbaalenii (strain DSM 7251 / JCM 13017 / BCRC 16820 / KCTC 9966 / NRRL B-24157 / PYR-1)</name>
    <name type="common">Mycobacterium vanbaalenii</name>
    <dbReference type="NCBI Taxonomy" id="350058"/>
    <lineage>
        <taxon>Bacteria</taxon>
        <taxon>Bacillati</taxon>
        <taxon>Actinomycetota</taxon>
        <taxon>Actinomycetes</taxon>
        <taxon>Mycobacteriales</taxon>
        <taxon>Mycobacteriaceae</taxon>
        <taxon>Mycolicibacterium</taxon>
    </lineage>
</organism>
<keyword evidence="4" id="KW-0812">Transmembrane</keyword>
<evidence type="ECO:0000313" key="6">
    <source>
        <dbReference type="EMBL" id="ABM11905.1"/>
    </source>
</evidence>
<proteinExistence type="inferred from homology"/>
<accession>A1T405</accession>
<keyword evidence="4" id="KW-0472">Membrane</keyword>
<dbReference type="STRING" id="350058.Mvan_1067"/>
<feature type="compositionally biased region" description="Low complexity" evidence="3">
    <location>
        <begin position="52"/>
        <end position="67"/>
    </location>
</feature>
<dbReference type="Gene3D" id="2.60.120.260">
    <property type="entry name" value="Galactose-binding domain-like"/>
    <property type="match status" value="1"/>
</dbReference>
<dbReference type="Gene3D" id="3.40.50.1820">
    <property type="entry name" value="alpha/beta hydrolase"/>
    <property type="match status" value="2"/>
</dbReference>
<evidence type="ECO:0000256" key="1">
    <source>
        <dbReference type="ARBA" id="ARBA00008645"/>
    </source>
</evidence>
<dbReference type="SUPFAM" id="SSF49785">
    <property type="entry name" value="Galactose-binding domain-like"/>
    <property type="match status" value="1"/>
</dbReference>
<dbReference type="InterPro" id="IPR008979">
    <property type="entry name" value="Galactose-bd-like_sf"/>
</dbReference>
<dbReference type="PANTHER" id="PTHR22946">
    <property type="entry name" value="DIENELACTONE HYDROLASE DOMAIN-CONTAINING PROTEIN-RELATED"/>
    <property type="match status" value="1"/>
</dbReference>
<feature type="domain" description="Xaa-Pro dipeptidyl-peptidase C-terminal" evidence="5">
    <location>
        <begin position="563"/>
        <end position="773"/>
    </location>
</feature>
<feature type="transmembrane region" description="Helical" evidence="4">
    <location>
        <begin position="12"/>
        <end position="38"/>
    </location>
</feature>
<dbReference type="ESTHER" id="mycvn-q266m4">
    <property type="family name" value="LipSM54-like_FamXVI"/>
</dbReference>
<dbReference type="eggNOG" id="COG1506">
    <property type="taxonomic scope" value="Bacteria"/>
</dbReference>
<reference evidence="6" key="1">
    <citation type="submission" date="2006-12" db="EMBL/GenBank/DDBJ databases">
        <title>Complete sequence of Mycobacterium vanbaalenii PYR-1.</title>
        <authorList>
            <consortium name="US DOE Joint Genome Institute"/>
            <person name="Copeland A."/>
            <person name="Lucas S."/>
            <person name="Lapidus A."/>
            <person name="Barry K."/>
            <person name="Detter J.C."/>
            <person name="Glavina del Rio T."/>
            <person name="Hammon N."/>
            <person name="Israni S."/>
            <person name="Dalin E."/>
            <person name="Tice H."/>
            <person name="Pitluck S."/>
            <person name="Singan V."/>
            <person name="Schmutz J."/>
            <person name="Larimer F."/>
            <person name="Land M."/>
            <person name="Hauser L."/>
            <person name="Kyrpides N."/>
            <person name="Anderson I.J."/>
            <person name="Miller C."/>
            <person name="Richardson P."/>
        </authorList>
    </citation>
    <scope>NUCLEOTIDE SEQUENCE [LARGE SCALE GENOMIC DNA]</scope>
    <source>
        <strain evidence="6">PYR-1</strain>
    </source>
</reference>
<dbReference type="GO" id="GO:0052689">
    <property type="term" value="F:carboxylic ester hydrolase activity"/>
    <property type="evidence" value="ECO:0007669"/>
    <property type="project" value="UniProtKB-ARBA"/>
</dbReference>
<dbReference type="Pfam" id="PF02129">
    <property type="entry name" value="Peptidase_S15"/>
    <property type="match status" value="1"/>
</dbReference>
<dbReference type="InterPro" id="IPR050261">
    <property type="entry name" value="FrsA_esterase"/>
</dbReference>
<comment type="similarity">
    <text evidence="1">Belongs to the AB hydrolase superfamily.</text>
</comment>
<dbReference type="InterPro" id="IPR029058">
    <property type="entry name" value="AB_hydrolase_fold"/>
</dbReference>
<dbReference type="GO" id="GO:0008239">
    <property type="term" value="F:dipeptidyl-peptidase activity"/>
    <property type="evidence" value="ECO:0007669"/>
    <property type="project" value="InterPro"/>
</dbReference>
<evidence type="ECO:0000256" key="4">
    <source>
        <dbReference type="SAM" id="Phobius"/>
    </source>
</evidence>
<evidence type="ECO:0000256" key="3">
    <source>
        <dbReference type="SAM" id="MobiDB-lite"/>
    </source>
</evidence>
<evidence type="ECO:0000259" key="5">
    <source>
        <dbReference type="SMART" id="SM00939"/>
    </source>
</evidence>
<keyword evidence="7" id="KW-1185">Reference proteome</keyword>
<keyword evidence="4" id="KW-1133">Transmembrane helix</keyword>
<dbReference type="InterPro" id="IPR013736">
    <property type="entry name" value="Xaa-Pro_dipept_C"/>
</dbReference>
<feature type="compositionally biased region" description="Acidic residues" evidence="3">
    <location>
        <begin position="72"/>
        <end position="120"/>
    </location>
</feature>
<evidence type="ECO:0000313" key="7">
    <source>
        <dbReference type="Proteomes" id="UP000009159"/>
    </source>
</evidence>
<gene>
    <name evidence="6" type="ordered locus">Mvan_1067</name>
</gene>
<evidence type="ECO:0000256" key="2">
    <source>
        <dbReference type="ARBA" id="ARBA00022801"/>
    </source>
</evidence>